<evidence type="ECO:0000313" key="2">
    <source>
        <dbReference type="Proteomes" id="UP001164539"/>
    </source>
</evidence>
<comment type="caution">
    <text evidence="1">The sequence shown here is derived from an EMBL/GenBank/DDBJ whole genome shotgun (WGS) entry which is preliminary data.</text>
</comment>
<dbReference type="Proteomes" id="UP001164539">
    <property type="component" value="Chromosome 1"/>
</dbReference>
<sequence>MAQDSSFVAEKRYAVVTGGNKGIGLEICRQLASNGIVVVLTARDEKRGLEAVQQLGESGLSDYLIFHQLDVANPASVASLADFITNKFGKLDILVNNAGINGVILDSDAFVRATEIAGGWPGQEDANWNELATQTFDMAEECLNTNYYGAKSMVEALFPLLQLSDSARIVNVSSLLGLLKNIPSERIKGMLSDVESLTEDRLDELLNKFLKDFKEGLLEKEGWPVRLSAYIVSKACMNAYTRILAKKYPNLLVNCVCPGFVKTDITCNTGLFTAVEGAQSPVKLALLPPVVTGGNKGIGFEICRQLASKGITVVLTARDEKRGLDAAKKIKQCGYDNVLFHQLDVADPSSIKSLADFIKTHLGKLDILVNNAGINGATVDANALSGFVKDGVPIKWNEITTETYESVSKCLETNYYGAKRMCEALIPLLQLSHTPRIVNLSSLIGKLEYVTHKWAIRVLSDVENLVEQKVGEVLNMYAIDFKEGSPETKGWPASLSAYVMSKAALNAYTRILAKKYPNFLINCVCPGYVKTDMTYDNGTLTAEEDAI</sequence>
<keyword evidence="2" id="KW-1185">Reference proteome</keyword>
<name>A0ACC1YTE6_MELAZ</name>
<accession>A0ACC1YTE6</accession>
<proteinExistence type="predicted"/>
<gene>
    <name evidence="1" type="ORF">OWV82_000158</name>
</gene>
<dbReference type="EMBL" id="CM051394">
    <property type="protein sequence ID" value="KAJ4726981.1"/>
    <property type="molecule type" value="Genomic_DNA"/>
</dbReference>
<evidence type="ECO:0000313" key="1">
    <source>
        <dbReference type="EMBL" id="KAJ4726981.1"/>
    </source>
</evidence>
<protein>
    <submittedName>
        <fullName evidence="1">(+)-neomenthol dehydrogenase</fullName>
    </submittedName>
</protein>
<reference evidence="1 2" key="1">
    <citation type="journal article" date="2023" name="Science">
        <title>Complex scaffold remodeling in plant triterpene biosynthesis.</title>
        <authorList>
            <person name="De La Pena R."/>
            <person name="Hodgson H."/>
            <person name="Liu J.C."/>
            <person name="Stephenson M.J."/>
            <person name="Martin A.C."/>
            <person name="Owen C."/>
            <person name="Harkess A."/>
            <person name="Leebens-Mack J."/>
            <person name="Jimenez L.E."/>
            <person name="Osbourn A."/>
            <person name="Sattely E.S."/>
        </authorList>
    </citation>
    <scope>NUCLEOTIDE SEQUENCE [LARGE SCALE GENOMIC DNA]</scope>
    <source>
        <strain evidence="2">cv. JPN11</strain>
        <tissue evidence="1">Leaf</tissue>
    </source>
</reference>
<organism evidence="1 2">
    <name type="scientific">Melia azedarach</name>
    <name type="common">Chinaberry tree</name>
    <dbReference type="NCBI Taxonomy" id="155640"/>
    <lineage>
        <taxon>Eukaryota</taxon>
        <taxon>Viridiplantae</taxon>
        <taxon>Streptophyta</taxon>
        <taxon>Embryophyta</taxon>
        <taxon>Tracheophyta</taxon>
        <taxon>Spermatophyta</taxon>
        <taxon>Magnoliopsida</taxon>
        <taxon>eudicotyledons</taxon>
        <taxon>Gunneridae</taxon>
        <taxon>Pentapetalae</taxon>
        <taxon>rosids</taxon>
        <taxon>malvids</taxon>
        <taxon>Sapindales</taxon>
        <taxon>Meliaceae</taxon>
        <taxon>Melia</taxon>
    </lineage>
</organism>